<evidence type="ECO:0000313" key="4">
    <source>
        <dbReference type="Proteomes" id="UP001174909"/>
    </source>
</evidence>
<protein>
    <submittedName>
        <fullName evidence="3">WD repeat-containing protein 47</fullName>
    </submittedName>
</protein>
<accession>A0AA35X476</accession>
<dbReference type="InterPro" id="IPR015943">
    <property type="entry name" value="WD40/YVTN_repeat-like_dom_sf"/>
</dbReference>
<keyword evidence="1" id="KW-0853">WD repeat</keyword>
<comment type="caution">
    <text evidence="3">The sequence shown here is derived from an EMBL/GenBank/DDBJ whole genome shotgun (WGS) entry which is preliminary data.</text>
</comment>
<evidence type="ECO:0000313" key="3">
    <source>
        <dbReference type="EMBL" id="CAI8039071.1"/>
    </source>
</evidence>
<dbReference type="PANTHER" id="PTHR19863:SF5">
    <property type="entry name" value="WD REPEAT-CONTAINING PROTEIN 47"/>
    <property type="match status" value="1"/>
</dbReference>
<dbReference type="PROSITE" id="PS50294">
    <property type="entry name" value="WD_REPEATS_REGION"/>
    <property type="match status" value="2"/>
</dbReference>
<feature type="non-terminal residue" evidence="3">
    <location>
        <position position="408"/>
    </location>
</feature>
<feature type="repeat" description="WD" evidence="1">
    <location>
        <begin position="251"/>
        <end position="292"/>
    </location>
</feature>
<gene>
    <name evidence="3" type="ORF">GBAR_LOCUS21730</name>
</gene>
<dbReference type="Gene3D" id="2.130.10.10">
    <property type="entry name" value="YVTN repeat-like/Quinoprotein amine dehydrogenase"/>
    <property type="match status" value="3"/>
</dbReference>
<sequence>GLTADNDLRTPAWALQTTPLHRPQQKKDRNSSTPKPSTQHFIISPPTSPVPRQSFAGLQATPSGWSHDIGAPSERKQIDFDGAASQSCVAEELLPTASWPTATLTGRVTDSQAVRSVAFSKSGQLVAVGANSKCLRILSTAPLLDNCRGEELKALQELPRYHRGSIYCLAWSRDRLLASGSNDKSIKLLICQPSTDPSNSVVCEARGRMNIHQGTVRELVFLTETLLASGGSGEPSLLISDCETLQMVTNLSGHERQVLSVARGGQGLTIVSGGEDGTMRLWDWSSGKCIHTLSLSEPVTSLSTREQTVAVATVDGSCAVYDARSWGLVTSYQPHSDECRSVRHSPCGRWLLTGSYDGSVCLGEEGGAEWVEVAQHEDKVVQARWHPSGEVFASTSSDKTACFWSLRC</sequence>
<proteinExistence type="predicted"/>
<dbReference type="EMBL" id="CASHTH010003024">
    <property type="protein sequence ID" value="CAI8039071.1"/>
    <property type="molecule type" value="Genomic_DNA"/>
</dbReference>
<dbReference type="CDD" id="cd00200">
    <property type="entry name" value="WD40"/>
    <property type="match status" value="1"/>
</dbReference>
<dbReference type="AlphaFoldDB" id="A0AA35X476"/>
<dbReference type="Pfam" id="PF00400">
    <property type="entry name" value="WD40"/>
    <property type="match status" value="5"/>
</dbReference>
<evidence type="ECO:0000256" key="2">
    <source>
        <dbReference type="SAM" id="MobiDB-lite"/>
    </source>
</evidence>
<dbReference type="PANTHER" id="PTHR19863">
    <property type="entry name" value="NEMITIN (NEURONAL ENRICHED MAP INTERACTING PROTEIN) HOMOLOG"/>
    <property type="match status" value="1"/>
</dbReference>
<dbReference type="SMART" id="SM00320">
    <property type="entry name" value="WD40"/>
    <property type="match status" value="6"/>
</dbReference>
<dbReference type="PROSITE" id="PS50082">
    <property type="entry name" value="WD_REPEATS_2"/>
    <property type="match status" value="2"/>
</dbReference>
<name>A0AA35X476_GEOBA</name>
<feature type="compositionally biased region" description="Polar residues" evidence="2">
    <location>
        <begin position="31"/>
        <end position="41"/>
    </location>
</feature>
<dbReference type="InterPro" id="IPR036322">
    <property type="entry name" value="WD40_repeat_dom_sf"/>
</dbReference>
<evidence type="ECO:0000256" key="1">
    <source>
        <dbReference type="PROSITE-ProRule" id="PRU00221"/>
    </source>
</evidence>
<feature type="repeat" description="WD" evidence="1">
    <location>
        <begin position="373"/>
        <end position="408"/>
    </location>
</feature>
<organism evidence="3 4">
    <name type="scientific">Geodia barretti</name>
    <name type="common">Barrett's horny sponge</name>
    <dbReference type="NCBI Taxonomy" id="519541"/>
    <lineage>
        <taxon>Eukaryota</taxon>
        <taxon>Metazoa</taxon>
        <taxon>Porifera</taxon>
        <taxon>Demospongiae</taxon>
        <taxon>Heteroscleromorpha</taxon>
        <taxon>Tetractinellida</taxon>
        <taxon>Astrophorina</taxon>
        <taxon>Geodiidae</taxon>
        <taxon>Geodia</taxon>
    </lineage>
</organism>
<feature type="region of interest" description="Disordered" evidence="2">
    <location>
        <begin position="1"/>
        <end position="49"/>
    </location>
</feature>
<keyword evidence="4" id="KW-1185">Reference proteome</keyword>
<dbReference type="InterPro" id="IPR040067">
    <property type="entry name" value="WDR47"/>
</dbReference>
<dbReference type="SUPFAM" id="SSF50978">
    <property type="entry name" value="WD40 repeat-like"/>
    <property type="match status" value="1"/>
</dbReference>
<dbReference type="InterPro" id="IPR001680">
    <property type="entry name" value="WD40_rpt"/>
</dbReference>
<dbReference type="Proteomes" id="UP001174909">
    <property type="component" value="Unassembled WGS sequence"/>
</dbReference>
<reference evidence="3" key="1">
    <citation type="submission" date="2023-03" db="EMBL/GenBank/DDBJ databases">
        <authorList>
            <person name="Steffen K."/>
            <person name="Cardenas P."/>
        </authorList>
    </citation>
    <scope>NUCLEOTIDE SEQUENCE</scope>
</reference>